<organism evidence="1">
    <name type="scientific">marine sediment metagenome</name>
    <dbReference type="NCBI Taxonomy" id="412755"/>
    <lineage>
        <taxon>unclassified sequences</taxon>
        <taxon>metagenomes</taxon>
        <taxon>ecological metagenomes</taxon>
    </lineage>
</organism>
<gene>
    <name evidence="1" type="ORF">LCGC14_2584770</name>
</gene>
<dbReference type="AlphaFoldDB" id="A0A0F9CPG6"/>
<name>A0A0F9CPG6_9ZZZZ</name>
<reference evidence="1" key="1">
    <citation type="journal article" date="2015" name="Nature">
        <title>Complex archaea that bridge the gap between prokaryotes and eukaryotes.</title>
        <authorList>
            <person name="Spang A."/>
            <person name="Saw J.H."/>
            <person name="Jorgensen S.L."/>
            <person name="Zaremba-Niedzwiedzka K."/>
            <person name="Martijn J."/>
            <person name="Lind A.E."/>
            <person name="van Eijk R."/>
            <person name="Schleper C."/>
            <person name="Guy L."/>
            <person name="Ettema T.J."/>
        </authorList>
    </citation>
    <scope>NUCLEOTIDE SEQUENCE</scope>
</reference>
<protein>
    <submittedName>
        <fullName evidence="1">Uncharacterized protein</fullName>
    </submittedName>
</protein>
<dbReference type="EMBL" id="LAZR01043241">
    <property type="protein sequence ID" value="KKL07561.1"/>
    <property type="molecule type" value="Genomic_DNA"/>
</dbReference>
<proteinExistence type="predicted"/>
<comment type="caution">
    <text evidence="1">The sequence shown here is derived from an EMBL/GenBank/DDBJ whole genome shotgun (WGS) entry which is preliminary data.</text>
</comment>
<evidence type="ECO:0000313" key="1">
    <source>
        <dbReference type="EMBL" id="KKL07561.1"/>
    </source>
</evidence>
<feature type="non-terminal residue" evidence="1">
    <location>
        <position position="36"/>
    </location>
</feature>
<accession>A0A0F9CPG6</accession>
<sequence length="36" mass="3796">MSAVDTQVAAASAKRAGRSLWGDAVHRIGRDKLAMV</sequence>